<dbReference type="InterPro" id="IPR003660">
    <property type="entry name" value="HAMP_dom"/>
</dbReference>
<dbReference type="GO" id="GO:0000155">
    <property type="term" value="F:phosphorelay sensor kinase activity"/>
    <property type="evidence" value="ECO:0007669"/>
    <property type="project" value="InterPro"/>
</dbReference>
<evidence type="ECO:0000259" key="11">
    <source>
        <dbReference type="PROSITE" id="PS50109"/>
    </source>
</evidence>
<gene>
    <name evidence="13" type="ordered locus">STAUR_5453</name>
    <name evidence="14" type="ORF">STIAU_7530</name>
</gene>
<dbReference type="PRINTS" id="PR00344">
    <property type="entry name" value="BCTRLSENSOR"/>
</dbReference>
<dbReference type="CDD" id="cd06225">
    <property type="entry name" value="HAMP"/>
    <property type="match status" value="1"/>
</dbReference>
<keyword evidence="4" id="KW-1003">Cell membrane</keyword>
<dbReference type="SUPFAM" id="SSF55874">
    <property type="entry name" value="ATPase domain of HSP90 chaperone/DNA topoisomerase II/histidine kinase"/>
    <property type="match status" value="1"/>
</dbReference>
<evidence type="ECO:0000256" key="9">
    <source>
        <dbReference type="ARBA" id="ARBA00022840"/>
    </source>
</evidence>
<dbReference type="Pfam" id="PF00672">
    <property type="entry name" value="HAMP"/>
    <property type="match status" value="1"/>
</dbReference>
<dbReference type="HOGENOM" id="CLU_536266_0_0_7"/>
<dbReference type="GO" id="GO:0005524">
    <property type="term" value="F:ATP binding"/>
    <property type="evidence" value="ECO:0007669"/>
    <property type="project" value="UniProtKB-KW"/>
</dbReference>
<evidence type="ECO:0000313" key="14">
    <source>
        <dbReference type="EMBL" id="EAU67254.1"/>
    </source>
</evidence>
<evidence type="ECO:0000256" key="5">
    <source>
        <dbReference type="ARBA" id="ARBA00022553"/>
    </source>
</evidence>
<dbReference type="Pfam" id="PF02518">
    <property type="entry name" value="HATPase_c"/>
    <property type="match status" value="1"/>
</dbReference>
<dbReference type="InterPro" id="IPR003594">
    <property type="entry name" value="HATPase_dom"/>
</dbReference>
<dbReference type="eggNOG" id="COG3850">
    <property type="taxonomic scope" value="Bacteria"/>
</dbReference>
<feature type="compositionally biased region" description="Pro residues" evidence="10">
    <location>
        <begin position="494"/>
        <end position="508"/>
    </location>
</feature>
<dbReference type="InterPro" id="IPR036097">
    <property type="entry name" value="HisK_dim/P_sf"/>
</dbReference>
<dbReference type="InterPro" id="IPR004358">
    <property type="entry name" value="Sig_transdc_His_kin-like_C"/>
</dbReference>
<dbReference type="AlphaFoldDB" id="Q094U8"/>
<dbReference type="SUPFAM" id="SSF47384">
    <property type="entry name" value="Homodimeric domain of signal transducing histidine kinase"/>
    <property type="match status" value="1"/>
</dbReference>
<evidence type="ECO:0000313" key="15">
    <source>
        <dbReference type="Proteomes" id="UP000001351"/>
    </source>
</evidence>
<evidence type="ECO:0000256" key="2">
    <source>
        <dbReference type="ARBA" id="ARBA00004651"/>
    </source>
</evidence>
<sequence length="508" mass="54316">MRLAQRLFISHFLLTAVLLGAAGFAGVALVRITALLTSVREEQFGTLQEEETLHQAAWEVEVAARQGILACEQGPSAGRNVAGAMRSNLVELDRLLAEHHTAVSPGLLQAAKDYRDYAQQVAQGDACSLLLSPERREQRLVFDQRLTEAWISSIHALHQAVKEREAEAYAIGATAIVVGGVLGGFALLAAWGVARWVARGVAHPLALLTAQAHRVGQGDFTPLHPVKGPDEVQTLSTELERMRERLGELGRLKDAFVASVSHDLRTPLTRLRAALGLMADGTAGPLTEQQQRMLTLARSACEREIRLVTALLDMSRMKSGKALRFESGCKLDDILQRALENVQAEADEAGVPLKLEAEGHLPPATLDAVLIERALTNLLSNAIRASSQGQRVHVVCSLSGQGPPAPSGPGPWARILVRDEGPGVPQEVRSRLFEPFFTRPVGTRGAPPGIGLGLPLAREMMRAHGGDVALLEAPPPGATFALWVALDRAGASPSPSPPPGDPLPPRTA</sequence>
<keyword evidence="8" id="KW-0418">Kinase</keyword>
<name>Q094U8_STIAD</name>
<dbReference type="PROSITE" id="PS50109">
    <property type="entry name" value="HIS_KIN"/>
    <property type="match status" value="1"/>
</dbReference>
<evidence type="ECO:0000256" key="3">
    <source>
        <dbReference type="ARBA" id="ARBA00012438"/>
    </source>
</evidence>
<dbReference type="EMBL" id="CP002271">
    <property type="protein sequence ID" value="ADO73223.1"/>
    <property type="molecule type" value="Genomic_DNA"/>
</dbReference>
<dbReference type="EC" id="2.7.13.3" evidence="3"/>
<evidence type="ECO:0000313" key="13">
    <source>
        <dbReference type="EMBL" id="ADO73223.1"/>
    </source>
</evidence>
<dbReference type="Gene3D" id="1.10.287.130">
    <property type="match status" value="1"/>
</dbReference>
<evidence type="ECO:0000256" key="1">
    <source>
        <dbReference type="ARBA" id="ARBA00000085"/>
    </source>
</evidence>
<dbReference type="EMBL" id="AAMD01000037">
    <property type="protein sequence ID" value="EAU67254.1"/>
    <property type="molecule type" value="Genomic_DNA"/>
</dbReference>
<dbReference type="Gene3D" id="6.10.340.10">
    <property type="match status" value="1"/>
</dbReference>
<dbReference type="Gene3D" id="3.30.565.10">
    <property type="entry name" value="Histidine kinase-like ATPase, C-terminal domain"/>
    <property type="match status" value="1"/>
</dbReference>
<reference evidence="13 15" key="2">
    <citation type="journal article" date="2011" name="Mol. Biol. Evol.">
        <title>Comparative genomic analysis of fruiting body formation in Myxococcales.</title>
        <authorList>
            <person name="Huntley S."/>
            <person name="Hamann N."/>
            <person name="Wegener-Feldbrugge S."/>
            <person name="Treuner-Lange A."/>
            <person name="Kube M."/>
            <person name="Reinhardt R."/>
            <person name="Klages S."/>
            <person name="Muller R."/>
            <person name="Ronning C.M."/>
            <person name="Nierman W.C."/>
            <person name="Sogaard-Andersen L."/>
        </authorList>
    </citation>
    <scope>NUCLEOTIDE SEQUENCE [LARGE SCALE GENOMIC DNA]</scope>
    <source>
        <strain evidence="13 15">DW4/3-1</strain>
    </source>
</reference>
<keyword evidence="4" id="KW-0472">Membrane</keyword>
<dbReference type="PANTHER" id="PTHR44936:SF10">
    <property type="entry name" value="SENSOR PROTEIN RSTB"/>
    <property type="match status" value="1"/>
</dbReference>
<evidence type="ECO:0000313" key="16">
    <source>
        <dbReference type="Proteomes" id="UP000032702"/>
    </source>
</evidence>
<organism evidence="14 16">
    <name type="scientific">Stigmatella aurantiaca (strain DW4/3-1)</name>
    <dbReference type="NCBI Taxonomy" id="378806"/>
    <lineage>
        <taxon>Bacteria</taxon>
        <taxon>Pseudomonadati</taxon>
        <taxon>Myxococcota</taxon>
        <taxon>Myxococcia</taxon>
        <taxon>Myxococcales</taxon>
        <taxon>Cystobacterineae</taxon>
        <taxon>Archangiaceae</taxon>
        <taxon>Stigmatella</taxon>
    </lineage>
</organism>
<dbReference type="InterPro" id="IPR003661">
    <property type="entry name" value="HisK_dim/P_dom"/>
</dbReference>
<keyword evidence="15" id="KW-1185">Reference proteome</keyword>
<proteinExistence type="predicted"/>
<feature type="domain" description="Histidine kinase" evidence="11">
    <location>
        <begin position="259"/>
        <end position="488"/>
    </location>
</feature>
<evidence type="ECO:0000256" key="4">
    <source>
        <dbReference type="ARBA" id="ARBA00022475"/>
    </source>
</evidence>
<keyword evidence="7" id="KW-0547">Nucleotide-binding</keyword>
<dbReference type="Proteomes" id="UP000032702">
    <property type="component" value="Unassembled WGS sequence"/>
</dbReference>
<evidence type="ECO:0000256" key="7">
    <source>
        <dbReference type="ARBA" id="ARBA00022741"/>
    </source>
</evidence>
<keyword evidence="9" id="KW-0067">ATP-binding</keyword>
<comment type="subcellular location">
    <subcellularLocation>
        <location evidence="2">Cell membrane</location>
        <topology evidence="2">Multi-pass membrane protein</topology>
    </subcellularLocation>
</comment>
<dbReference type="SMART" id="SM00387">
    <property type="entry name" value="HATPase_c"/>
    <property type="match status" value="1"/>
</dbReference>
<dbReference type="KEGG" id="sur:STAUR_5453"/>
<dbReference type="SUPFAM" id="SSF158472">
    <property type="entry name" value="HAMP domain-like"/>
    <property type="match status" value="1"/>
</dbReference>
<comment type="catalytic activity">
    <reaction evidence="1">
        <text>ATP + protein L-histidine = ADP + protein N-phospho-L-histidine.</text>
        <dbReference type="EC" id="2.7.13.3"/>
    </reaction>
</comment>
<dbReference type="RefSeq" id="WP_002613228.1">
    <property type="nucleotide sequence ID" value="NC_014623.1"/>
</dbReference>
<keyword evidence="6" id="KW-0808">Transferase</keyword>
<dbReference type="SMART" id="SM00388">
    <property type="entry name" value="HisKA"/>
    <property type="match status" value="1"/>
</dbReference>
<dbReference type="InterPro" id="IPR005467">
    <property type="entry name" value="His_kinase_dom"/>
</dbReference>
<dbReference type="InterPro" id="IPR036890">
    <property type="entry name" value="HATPase_C_sf"/>
</dbReference>
<protein>
    <recommendedName>
        <fullName evidence="3">histidine kinase</fullName>
        <ecNumber evidence="3">2.7.13.3</ecNumber>
    </recommendedName>
</protein>
<dbReference type="STRING" id="378806.STAUR_5453"/>
<evidence type="ECO:0000256" key="6">
    <source>
        <dbReference type="ARBA" id="ARBA00022679"/>
    </source>
</evidence>
<dbReference type="OrthoDB" id="5484264at2"/>
<dbReference type="CDD" id="cd00082">
    <property type="entry name" value="HisKA"/>
    <property type="match status" value="1"/>
</dbReference>
<dbReference type="PANTHER" id="PTHR44936">
    <property type="entry name" value="SENSOR PROTEIN CREC"/>
    <property type="match status" value="1"/>
</dbReference>
<dbReference type="SMART" id="SM00304">
    <property type="entry name" value="HAMP"/>
    <property type="match status" value="1"/>
</dbReference>
<accession>Q094U8</accession>
<dbReference type="PROSITE" id="PS50885">
    <property type="entry name" value="HAMP"/>
    <property type="match status" value="1"/>
</dbReference>
<feature type="domain" description="HAMP" evidence="12">
    <location>
        <begin position="199"/>
        <end position="251"/>
    </location>
</feature>
<evidence type="ECO:0000256" key="8">
    <source>
        <dbReference type="ARBA" id="ARBA00022777"/>
    </source>
</evidence>
<evidence type="ECO:0000259" key="12">
    <source>
        <dbReference type="PROSITE" id="PS50885"/>
    </source>
</evidence>
<feature type="region of interest" description="Disordered" evidence="10">
    <location>
        <begin position="489"/>
        <end position="508"/>
    </location>
</feature>
<evidence type="ECO:0000256" key="10">
    <source>
        <dbReference type="SAM" id="MobiDB-lite"/>
    </source>
</evidence>
<dbReference type="InterPro" id="IPR050980">
    <property type="entry name" value="2C_sensor_his_kinase"/>
</dbReference>
<reference evidence="14 16" key="1">
    <citation type="submission" date="2006-04" db="EMBL/GenBank/DDBJ databases">
        <authorList>
            <person name="Nierman W.C."/>
        </authorList>
    </citation>
    <scope>NUCLEOTIDE SEQUENCE [LARGE SCALE GENOMIC DNA]</scope>
    <source>
        <strain evidence="14 16">DW4/3-1</strain>
    </source>
</reference>
<keyword evidence="5" id="KW-0597">Phosphoprotein</keyword>
<dbReference type="eggNOG" id="COG2205">
    <property type="taxonomic scope" value="Bacteria"/>
</dbReference>
<dbReference type="Proteomes" id="UP000001351">
    <property type="component" value="Chromosome"/>
</dbReference>
<dbReference type="GO" id="GO:0005886">
    <property type="term" value="C:plasma membrane"/>
    <property type="evidence" value="ECO:0007669"/>
    <property type="project" value="UniProtKB-SubCell"/>
</dbReference>
<dbReference type="Pfam" id="PF00512">
    <property type="entry name" value="HisKA"/>
    <property type="match status" value="1"/>
</dbReference>
<dbReference type="CDD" id="cd00075">
    <property type="entry name" value="HATPase"/>
    <property type="match status" value="1"/>
</dbReference>